<evidence type="ECO:0000256" key="6">
    <source>
        <dbReference type="ARBA" id="ARBA00022448"/>
    </source>
</evidence>
<dbReference type="AlphaFoldDB" id="A0A8F6D5D4"/>
<comment type="function">
    <text evidence="1">Core subunit of the mitochondrial membrane respiratory chain NADH dehydrogenase (Complex I) that is believed to belong to the minimal assembly required for catalysis. Complex I functions in the transfer of electrons from NADH to the respiratory chain. The immediate electron acceptor for the enzyme is believed to be ubiquinone.</text>
</comment>
<evidence type="ECO:0000256" key="12">
    <source>
        <dbReference type="ARBA" id="ARBA00022989"/>
    </source>
</evidence>
<evidence type="ECO:0000256" key="11">
    <source>
        <dbReference type="ARBA" id="ARBA00022982"/>
    </source>
</evidence>
<evidence type="ECO:0000256" key="4">
    <source>
        <dbReference type="ARBA" id="ARBA00012944"/>
    </source>
</evidence>
<evidence type="ECO:0000256" key="2">
    <source>
        <dbReference type="ARBA" id="ARBA00004448"/>
    </source>
</evidence>
<keyword evidence="13 18" id="KW-0520">NAD</keyword>
<keyword evidence="16 18" id="KW-0472">Membrane</keyword>
<dbReference type="EMBL" id="MZ047309">
    <property type="protein sequence ID" value="QXP99386.1"/>
    <property type="molecule type" value="Genomic_DNA"/>
</dbReference>
<dbReference type="PRINTS" id="PR01436">
    <property type="entry name" value="NADHDHGNASE2"/>
</dbReference>
<dbReference type="EC" id="7.1.1.2" evidence="4 18"/>
<feature type="transmembrane region" description="Helical" evidence="18">
    <location>
        <begin position="304"/>
        <end position="322"/>
    </location>
</feature>
<evidence type="ECO:0000256" key="17">
    <source>
        <dbReference type="ARBA" id="ARBA00049551"/>
    </source>
</evidence>
<evidence type="ECO:0000256" key="7">
    <source>
        <dbReference type="ARBA" id="ARBA00022660"/>
    </source>
</evidence>
<keyword evidence="19" id="KW-0732">Signal</keyword>
<evidence type="ECO:0000256" key="18">
    <source>
        <dbReference type="RuleBase" id="RU003403"/>
    </source>
</evidence>
<keyword evidence="8 18" id="KW-0812">Transmembrane</keyword>
<evidence type="ECO:0000256" key="5">
    <source>
        <dbReference type="ARBA" id="ARBA00021008"/>
    </source>
</evidence>
<feature type="transmembrane region" description="Helical" evidence="18">
    <location>
        <begin position="31"/>
        <end position="48"/>
    </location>
</feature>
<feature type="domain" description="NADH:quinone oxidoreductase/Mrp antiporter transmembrane" evidence="20">
    <location>
        <begin position="82"/>
        <end position="273"/>
    </location>
</feature>
<dbReference type="GO" id="GO:0008137">
    <property type="term" value="F:NADH dehydrogenase (ubiquinone) activity"/>
    <property type="evidence" value="ECO:0007669"/>
    <property type="project" value="UniProtKB-EC"/>
</dbReference>
<evidence type="ECO:0000259" key="20">
    <source>
        <dbReference type="Pfam" id="PF00361"/>
    </source>
</evidence>
<comment type="catalytic activity">
    <reaction evidence="17 18">
        <text>a ubiquinone + NADH + 5 H(+)(in) = a ubiquinol + NAD(+) + 4 H(+)(out)</text>
        <dbReference type="Rhea" id="RHEA:29091"/>
        <dbReference type="Rhea" id="RHEA-COMP:9565"/>
        <dbReference type="Rhea" id="RHEA-COMP:9566"/>
        <dbReference type="ChEBI" id="CHEBI:15378"/>
        <dbReference type="ChEBI" id="CHEBI:16389"/>
        <dbReference type="ChEBI" id="CHEBI:17976"/>
        <dbReference type="ChEBI" id="CHEBI:57540"/>
        <dbReference type="ChEBI" id="CHEBI:57945"/>
        <dbReference type="EC" id="7.1.1.2"/>
    </reaction>
</comment>
<gene>
    <name evidence="21" type="primary">ND2</name>
</gene>
<dbReference type="InterPro" id="IPR003917">
    <property type="entry name" value="NADH_UbQ_OxRdtase_chain2"/>
</dbReference>
<reference evidence="21" key="1">
    <citation type="submission" date="2021-04" db="EMBL/GenBank/DDBJ databases">
        <title>The complete mitochondrial genome of Eoscarta assimilis (Hemipera: Cercopidae) and phylogenetic analysis of the Cercopidae.</title>
        <authorList>
            <person name="Yan Y."/>
            <person name="Hui D."/>
            <person name="Li H."/>
        </authorList>
    </citation>
    <scope>NUCLEOTIDE SEQUENCE</scope>
</reference>
<comment type="subcellular location">
    <subcellularLocation>
        <location evidence="2 18">Mitochondrion inner membrane</location>
        <topology evidence="2 18">Multi-pass membrane protein</topology>
    </subcellularLocation>
</comment>
<organism evidence="21">
    <name type="scientific">Eoscarta assimilis</name>
    <dbReference type="NCBI Taxonomy" id="2815129"/>
    <lineage>
        <taxon>Eukaryota</taxon>
        <taxon>Metazoa</taxon>
        <taxon>Ecdysozoa</taxon>
        <taxon>Arthropoda</taxon>
        <taxon>Hexapoda</taxon>
        <taxon>Insecta</taxon>
        <taxon>Pterygota</taxon>
        <taxon>Neoptera</taxon>
        <taxon>Paraneoptera</taxon>
        <taxon>Hemiptera</taxon>
        <taxon>Auchenorrhyncha</taxon>
        <taxon>Cercopoidea</taxon>
        <taxon>Cercopidae</taxon>
        <taxon>Cercopinae</taxon>
        <taxon>Eoscarta</taxon>
    </lineage>
</organism>
<comment type="similarity">
    <text evidence="3 18">Belongs to the complex I subunit 2 family.</text>
</comment>
<keyword evidence="9 18" id="KW-0999">Mitochondrion inner membrane</keyword>
<feature type="transmembrane region" description="Helical" evidence="18">
    <location>
        <begin position="227"/>
        <end position="248"/>
    </location>
</feature>
<dbReference type="InterPro" id="IPR001750">
    <property type="entry name" value="ND/Mrp_TM"/>
</dbReference>
<keyword evidence="10 18" id="KW-1278">Translocase</keyword>
<evidence type="ECO:0000313" key="21">
    <source>
        <dbReference type="EMBL" id="QXP99386.1"/>
    </source>
</evidence>
<evidence type="ECO:0000256" key="14">
    <source>
        <dbReference type="ARBA" id="ARBA00023075"/>
    </source>
</evidence>
<geneLocation type="mitochondrion" evidence="21"/>
<evidence type="ECO:0000256" key="3">
    <source>
        <dbReference type="ARBA" id="ARBA00007012"/>
    </source>
</evidence>
<protein>
    <recommendedName>
        <fullName evidence="5 18">NADH-ubiquinone oxidoreductase chain 2</fullName>
        <ecNumber evidence="4 18">7.1.1.2</ecNumber>
    </recommendedName>
</protein>
<evidence type="ECO:0000256" key="1">
    <source>
        <dbReference type="ARBA" id="ARBA00003257"/>
    </source>
</evidence>
<keyword evidence="6" id="KW-0813">Transport</keyword>
<dbReference type="Pfam" id="PF00361">
    <property type="entry name" value="Proton_antipo_M"/>
    <property type="match status" value="1"/>
</dbReference>
<dbReference type="GO" id="GO:0006120">
    <property type="term" value="P:mitochondrial electron transport, NADH to ubiquinone"/>
    <property type="evidence" value="ECO:0007669"/>
    <property type="project" value="InterPro"/>
</dbReference>
<feature type="transmembrane region" description="Helical" evidence="18">
    <location>
        <begin position="260"/>
        <end position="278"/>
    </location>
</feature>
<dbReference type="PANTHER" id="PTHR46552">
    <property type="entry name" value="NADH-UBIQUINONE OXIDOREDUCTASE CHAIN 2"/>
    <property type="match status" value="1"/>
</dbReference>
<feature type="transmembrane region" description="Helical" evidence="18">
    <location>
        <begin position="186"/>
        <end position="207"/>
    </location>
</feature>
<feature type="transmembrane region" description="Helical" evidence="18">
    <location>
        <begin position="60"/>
        <end position="80"/>
    </location>
</feature>
<evidence type="ECO:0000256" key="15">
    <source>
        <dbReference type="ARBA" id="ARBA00023128"/>
    </source>
</evidence>
<evidence type="ECO:0000256" key="16">
    <source>
        <dbReference type="ARBA" id="ARBA00023136"/>
    </source>
</evidence>
<comment type="function">
    <text evidence="18">Core subunit of the mitochondrial membrane respiratory chain NADH dehydrogenase (Complex I) which catalyzes electron transfer from NADH through the respiratory chain, using ubiquinone as an electron acceptor. Essential for the catalytic activity and assembly of complex I.</text>
</comment>
<name>A0A8F6D5D4_9HEMI</name>
<keyword evidence="7 18" id="KW-0679">Respiratory chain</keyword>
<feature type="transmembrane region" description="Helical" evidence="18">
    <location>
        <begin position="140"/>
        <end position="160"/>
    </location>
</feature>
<dbReference type="PANTHER" id="PTHR46552:SF1">
    <property type="entry name" value="NADH-UBIQUINONE OXIDOREDUCTASE CHAIN 2"/>
    <property type="match status" value="1"/>
</dbReference>
<evidence type="ECO:0000256" key="10">
    <source>
        <dbReference type="ARBA" id="ARBA00022967"/>
    </source>
</evidence>
<evidence type="ECO:0000256" key="8">
    <source>
        <dbReference type="ARBA" id="ARBA00022692"/>
    </source>
</evidence>
<keyword evidence="14 18" id="KW-0830">Ubiquinone</keyword>
<dbReference type="GO" id="GO:0005743">
    <property type="term" value="C:mitochondrial inner membrane"/>
    <property type="evidence" value="ECO:0007669"/>
    <property type="project" value="UniProtKB-SubCell"/>
</dbReference>
<accession>A0A8F6D5D4</accession>
<feature type="chain" id="PRO_5034263032" description="NADH-ubiquinone oxidoreductase chain 2" evidence="19">
    <location>
        <begin position="25"/>
        <end position="325"/>
    </location>
</feature>
<keyword evidence="12 18" id="KW-1133">Transmembrane helix</keyword>
<dbReference type="InterPro" id="IPR050175">
    <property type="entry name" value="Complex_I_Subunit_2"/>
</dbReference>
<proteinExistence type="inferred from homology"/>
<evidence type="ECO:0000256" key="19">
    <source>
        <dbReference type="SAM" id="SignalP"/>
    </source>
</evidence>
<evidence type="ECO:0000256" key="9">
    <source>
        <dbReference type="ARBA" id="ARBA00022792"/>
    </source>
</evidence>
<feature type="signal peptide" evidence="19">
    <location>
        <begin position="1"/>
        <end position="24"/>
    </location>
</feature>
<keyword evidence="11 18" id="KW-0249">Electron transport</keyword>
<evidence type="ECO:0000256" key="13">
    <source>
        <dbReference type="ARBA" id="ARBA00023027"/>
    </source>
</evidence>
<keyword evidence="15 18" id="KW-0496">Mitochondrion</keyword>
<sequence>MMKNSTSMVFFTFLIMSTLMTISSNNWLGGWMGLEINLISFIPMMYMKKNYYTSECSMKYFIIQSMGSAILLFGMVMVYFKMNENMMMFGLMIKLGVAPFHMWMISLMESLNWLNCLILTTWQKIATLMLLSYLINYSSIYNVILSLVVGSIGGINQLSIKKMLAYSSINSMGWIMMTMMTSMKIWINYFLIYSMMITSLIMILMKMKINYLNQSLISINSPLTKMYMSTVMMSLGGLPPMMGFLPKLMVIQMMIITKNYLMIIIMVLTSLITMFYYMQICTTLLMLNSTKTKWIYFYNKNYKLLTMMSMLNMFGFIIIMIIKSM</sequence>